<keyword evidence="1" id="KW-0732">Signal</keyword>
<dbReference type="AlphaFoldDB" id="A0A930HM13"/>
<evidence type="ECO:0000313" key="3">
    <source>
        <dbReference type="Proteomes" id="UP000771736"/>
    </source>
</evidence>
<organism evidence="2 3">
    <name type="scientific">Prevotella aurantiaca</name>
    <dbReference type="NCBI Taxonomy" id="596085"/>
    <lineage>
        <taxon>Bacteria</taxon>
        <taxon>Pseudomonadati</taxon>
        <taxon>Bacteroidota</taxon>
        <taxon>Bacteroidia</taxon>
        <taxon>Bacteroidales</taxon>
        <taxon>Prevotellaceae</taxon>
        <taxon>Prevotella</taxon>
    </lineage>
</organism>
<evidence type="ECO:0000256" key="1">
    <source>
        <dbReference type="SAM" id="SignalP"/>
    </source>
</evidence>
<evidence type="ECO:0000313" key="2">
    <source>
        <dbReference type="EMBL" id="MBF1384300.1"/>
    </source>
</evidence>
<reference evidence="2" key="1">
    <citation type="submission" date="2020-04" db="EMBL/GenBank/DDBJ databases">
        <title>Deep metagenomics examines the oral microbiome during advanced dental caries in children, revealing novel taxa and co-occurrences with host molecules.</title>
        <authorList>
            <person name="Baker J.L."/>
            <person name="Morton J.T."/>
            <person name="Dinis M."/>
            <person name="Alvarez R."/>
            <person name="Tran N.C."/>
            <person name="Knight R."/>
            <person name="Edlund A."/>
        </authorList>
    </citation>
    <scope>NUCLEOTIDE SEQUENCE</scope>
    <source>
        <strain evidence="2">JCVI_44_bin.5</strain>
    </source>
</reference>
<dbReference type="Proteomes" id="UP000771736">
    <property type="component" value="Unassembled WGS sequence"/>
</dbReference>
<protein>
    <submittedName>
        <fullName evidence="2">Uncharacterized protein</fullName>
    </submittedName>
</protein>
<sequence length="338" mass="38735">MKRIITLLPVIYTFIGATAQPQQTYQPYFQKGQCVKYEYNYNVVCKNIADGTTNNQINGYQLLQADNMNNIFENAKPGEVYKNTFTLKVIECTNYTYTMELDITKPCNIINELTEQERRIIEIITRALQRVKPIITFPKDMSSLIINNKREIIKEIGTSLWNAIISSSKIAEQLDNNLPTLDETMRQTMEQFGDGNSLFEEIDVLCPGFKAFTLAYCQPFAVGQYVSGPPLDGTNKDEVYQKQSATISEKGELDFSSSTDFFRLSNVPIDTTDNKENYSDTYFQKDAPQTTTEDDVLCTIEINIRSNTDTWISHYRASSMAKFEHTIWTGVEQLKREK</sequence>
<feature type="chain" id="PRO_5037021504" evidence="1">
    <location>
        <begin position="20"/>
        <end position="338"/>
    </location>
</feature>
<comment type="caution">
    <text evidence="2">The sequence shown here is derived from an EMBL/GenBank/DDBJ whole genome shotgun (WGS) entry which is preliminary data.</text>
</comment>
<dbReference type="EMBL" id="JABZSJ010000024">
    <property type="protein sequence ID" value="MBF1384300.1"/>
    <property type="molecule type" value="Genomic_DNA"/>
</dbReference>
<proteinExistence type="predicted"/>
<accession>A0A930HM13</accession>
<name>A0A930HM13_9BACT</name>
<gene>
    <name evidence="2" type="ORF">HXN26_05530</name>
</gene>
<dbReference type="RefSeq" id="WP_273159436.1">
    <property type="nucleotide sequence ID" value="NZ_CALCFI010000033.1"/>
</dbReference>
<feature type="signal peptide" evidence="1">
    <location>
        <begin position="1"/>
        <end position="19"/>
    </location>
</feature>